<name>L1NFV9_9PORP</name>
<dbReference type="PANTHER" id="PTHR11078:SF3">
    <property type="entry name" value="ANTITERMINATION NUSB DOMAIN-CONTAINING PROTEIN"/>
    <property type="match status" value="1"/>
</dbReference>
<dbReference type="STRING" id="1127696.HMPREF9134_00605"/>
<accession>L1NFV9</accession>
<dbReference type="InterPro" id="IPR011605">
    <property type="entry name" value="NusB_fam"/>
</dbReference>
<dbReference type="Proteomes" id="UP000010408">
    <property type="component" value="Unassembled WGS sequence"/>
</dbReference>
<comment type="similarity">
    <text evidence="1 6">Belongs to the NusB family.</text>
</comment>
<feature type="domain" description="NusB/RsmB/TIM44" evidence="7">
    <location>
        <begin position="246"/>
        <end position="340"/>
    </location>
</feature>
<protein>
    <recommendedName>
        <fullName evidence="6">Transcription antitermination protein NusB</fullName>
    </recommendedName>
    <alternativeName>
        <fullName evidence="6">Antitermination factor NusB</fullName>
    </alternativeName>
</protein>
<dbReference type="HAMAP" id="MF_00073">
    <property type="entry name" value="NusB"/>
    <property type="match status" value="1"/>
</dbReference>
<dbReference type="InterPro" id="IPR006027">
    <property type="entry name" value="NusB_RsmB_TIM44"/>
</dbReference>
<comment type="caution">
    <text evidence="8">The sequence shown here is derived from an EMBL/GenBank/DDBJ whole genome shotgun (WGS) entry which is preliminary data.</text>
</comment>
<reference evidence="8 9" key="1">
    <citation type="submission" date="2012-05" db="EMBL/GenBank/DDBJ databases">
        <authorList>
            <person name="Weinstock G."/>
            <person name="Sodergren E."/>
            <person name="Lobos E.A."/>
            <person name="Fulton L."/>
            <person name="Fulton R."/>
            <person name="Courtney L."/>
            <person name="Fronick C."/>
            <person name="O'Laughlin M."/>
            <person name="Godfrey J."/>
            <person name="Wilson R.M."/>
            <person name="Miner T."/>
            <person name="Farmer C."/>
            <person name="Delehaunty K."/>
            <person name="Cordes M."/>
            <person name="Minx P."/>
            <person name="Tomlinson C."/>
            <person name="Chen J."/>
            <person name="Wollam A."/>
            <person name="Pepin K.H."/>
            <person name="Bhonagiri V."/>
            <person name="Zhang X."/>
            <person name="Suruliraj S."/>
            <person name="Warren W."/>
            <person name="Mitreva M."/>
            <person name="Mardis E.R."/>
            <person name="Wilson R.K."/>
        </authorList>
    </citation>
    <scope>NUCLEOTIDE SEQUENCE [LARGE SCALE GENOMIC DNA]</scope>
    <source>
        <strain evidence="8 9">F0037</strain>
    </source>
</reference>
<gene>
    <name evidence="6" type="primary">nusB</name>
    <name evidence="8" type="ORF">HMPREF9134_00605</name>
</gene>
<evidence type="ECO:0000256" key="4">
    <source>
        <dbReference type="ARBA" id="ARBA00023015"/>
    </source>
</evidence>
<dbReference type="GO" id="GO:0003723">
    <property type="term" value="F:RNA binding"/>
    <property type="evidence" value="ECO:0007669"/>
    <property type="project" value="UniProtKB-UniRule"/>
</dbReference>
<dbReference type="RefSeq" id="WP_005468806.1">
    <property type="nucleotide sequence ID" value="NZ_KB291043.1"/>
</dbReference>
<dbReference type="NCBIfam" id="TIGR01951">
    <property type="entry name" value="nusB"/>
    <property type="match status" value="1"/>
</dbReference>
<keyword evidence="3 6" id="KW-0694">RNA-binding</keyword>
<dbReference type="eggNOG" id="COG0781">
    <property type="taxonomic scope" value="Bacteria"/>
</dbReference>
<dbReference type="GO" id="GO:0005829">
    <property type="term" value="C:cytosol"/>
    <property type="evidence" value="ECO:0007669"/>
    <property type="project" value="TreeGrafter"/>
</dbReference>
<dbReference type="HOGENOM" id="CLU_058797_0_0_10"/>
<sequence>MINRVLIRTRVLQTAYAHLHRGELKLTAAEQDLMVGLERTYDLYLYLLQLIPSLTDFYQEVLDVRRRKHLATREERSPNLRLIRNRFALQLASSEKLQSWYNQFGLRWQDDETLLRHLIRLIEDSSLYDDYLKGSTESYEQDQNFWADAFHHLFAADELLNERLEQQSIFWENDLKVQEKIECEERPSGEEEQVQAVIEEAKSMGQYQSTSFANGPVEVVKDFVEKTLRKAVESQPIDEQILPMFREEDDETFARHLLRQVLVKHDEYLKLIEPVLTEGWSSERLADMDALLLRLGVTEFLHFPGIPTHITINEYVELAKHFSTAHSASFVNGILDAMAKKLREEGKILKQ</sequence>
<organism evidence="8 9">
    <name type="scientific">Porphyromonas catoniae F0037</name>
    <dbReference type="NCBI Taxonomy" id="1127696"/>
    <lineage>
        <taxon>Bacteria</taxon>
        <taxon>Pseudomonadati</taxon>
        <taxon>Bacteroidota</taxon>
        <taxon>Bacteroidia</taxon>
        <taxon>Bacteroidales</taxon>
        <taxon>Porphyromonadaceae</taxon>
        <taxon>Porphyromonas</taxon>
    </lineage>
</organism>
<dbReference type="SUPFAM" id="SSF48013">
    <property type="entry name" value="NusB-like"/>
    <property type="match status" value="1"/>
</dbReference>
<evidence type="ECO:0000259" key="7">
    <source>
        <dbReference type="Pfam" id="PF01029"/>
    </source>
</evidence>
<dbReference type="PATRIC" id="fig|1127696.3.peg.534"/>
<dbReference type="PANTHER" id="PTHR11078">
    <property type="entry name" value="N UTILIZATION SUBSTANCE PROTEIN B-RELATED"/>
    <property type="match status" value="1"/>
</dbReference>
<evidence type="ECO:0000313" key="8">
    <source>
        <dbReference type="EMBL" id="EKY02216.1"/>
    </source>
</evidence>
<evidence type="ECO:0000256" key="2">
    <source>
        <dbReference type="ARBA" id="ARBA00022814"/>
    </source>
</evidence>
<dbReference type="GO" id="GO:0006353">
    <property type="term" value="P:DNA-templated transcription termination"/>
    <property type="evidence" value="ECO:0007669"/>
    <property type="project" value="UniProtKB-UniRule"/>
</dbReference>
<evidence type="ECO:0000256" key="6">
    <source>
        <dbReference type="HAMAP-Rule" id="MF_00073"/>
    </source>
</evidence>
<dbReference type="Pfam" id="PF01029">
    <property type="entry name" value="NusB"/>
    <property type="match status" value="1"/>
</dbReference>
<keyword evidence="2 6" id="KW-0889">Transcription antitermination</keyword>
<keyword evidence="4 6" id="KW-0805">Transcription regulation</keyword>
<dbReference type="AlphaFoldDB" id="L1NFV9"/>
<comment type="function">
    <text evidence="6">Involved in transcription antitermination. Required for transcription of ribosomal RNA (rRNA) genes. Binds specifically to the boxA antiterminator sequence of the ribosomal RNA (rrn) operons.</text>
</comment>
<evidence type="ECO:0000313" key="9">
    <source>
        <dbReference type="Proteomes" id="UP000010408"/>
    </source>
</evidence>
<dbReference type="InterPro" id="IPR035926">
    <property type="entry name" value="NusB-like_sf"/>
</dbReference>
<proteinExistence type="inferred from homology"/>
<evidence type="ECO:0000256" key="3">
    <source>
        <dbReference type="ARBA" id="ARBA00022884"/>
    </source>
</evidence>
<dbReference type="EMBL" id="AMEQ01000018">
    <property type="protein sequence ID" value="EKY02216.1"/>
    <property type="molecule type" value="Genomic_DNA"/>
</dbReference>
<dbReference type="GO" id="GO:0031564">
    <property type="term" value="P:transcription antitermination"/>
    <property type="evidence" value="ECO:0007669"/>
    <property type="project" value="UniProtKB-KW"/>
</dbReference>
<dbReference type="Gene3D" id="1.10.940.10">
    <property type="entry name" value="NusB-like"/>
    <property type="match status" value="1"/>
</dbReference>
<keyword evidence="5 6" id="KW-0804">Transcription</keyword>
<evidence type="ECO:0000256" key="1">
    <source>
        <dbReference type="ARBA" id="ARBA00005952"/>
    </source>
</evidence>
<evidence type="ECO:0000256" key="5">
    <source>
        <dbReference type="ARBA" id="ARBA00023163"/>
    </source>
</evidence>